<organism evidence="2 3">
    <name type="scientific">Haemaphysalis longicornis</name>
    <name type="common">Bush tick</name>
    <dbReference type="NCBI Taxonomy" id="44386"/>
    <lineage>
        <taxon>Eukaryota</taxon>
        <taxon>Metazoa</taxon>
        <taxon>Ecdysozoa</taxon>
        <taxon>Arthropoda</taxon>
        <taxon>Chelicerata</taxon>
        <taxon>Arachnida</taxon>
        <taxon>Acari</taxon>
        <taxon>Parasitiformes</taxon>
        <taxon>Ixodida</taxon>
        <taxon>Ixodoidea</taxon>
        <taxon>Ixodidae</taxon>
        <taxon>Haemaphysalinae</taxon>
        <taxon>Haemaphysalis</taxon>
    </lineage>
</organism>
<feature type="region of interest" description="Disordered" evidence="1">
    <location>
        <begin position="1"/>
        <end position="21"/>
    </location>
</feature>
<evidence type="ECO:0000313" key="2">
    <source>
        <dbReference type="EMBL" id="KAH9362515.1"/>
    </source>
</evidence>
<name>A0A9J6FHW6_HAELO</name>
<proteinExistence type="predicted"/>
<evidence type="ECO:0008006" key="4">
    <source>
        <dbReference type="Google" id="ProtNLM"/>
    </source>
</evidence>
<dbReference type="OrthoDB" id="10567716at2759"/>
<evidence type="ECO:0000313" key="3">
    <source>
        <dbReference type="Proteomes" id="UP000821853"/>
    </source>
</evidence>
<accession>A0A9J6FHW6</accession>
<evidence type="ECO:0000256" key="1">
    <source>
        <dbReference type="SAM" id="MobiDB-lite"/>
    </source>
</evidence>
<reference evidence="2 3" key="1">
    <citation type="journal article" date="2020" name="Cell">
        <title>Large-Scale Comparative Analyses of Tick Genomes Elucidate Their Genetic Diversity and Vector Capacities.</title>
        <authorList>
            <consortium name="Tick Genome and Microbiome Consortium (TIGMIC)"/>
            <person name="Jia N."/>
            <person name="Wang J."/>
            <person name="Shi W."/>
            <person name="Du L."/>
            <person name="Sun Y."/>
            <person name="Zhan W."/>
            <person name="Jiang J.F."/>
            <person name="Wang Q."/>
            <person name="Zhang B."/>
            <person name="Ji P."/>
            <person name="Bell-Sakyi L."/>
            <person name="Cui X.M."/>
            <person name="Yuan T.T."/>
            <person name="Jiang B.G."/>
            <person name="Yang W.F."/>
            <person name="Lam T.T."/>
            <person name="Chang Q.C."/>
            <person name="Ding S.J."/>
            <person name="Wang X.J."/>
            <person name="Zhu J.G."/>
            <person name="Ruan X.D."/>
            <person name="Zhao L."/>
            <person name="Wei J.T."/>
            <person name="Ye R.Z."/>
            <person name="Que T.C."/>
            <person name="Du C.H."/>
            <person name="Zhou Y.H."/>
            <person name="Cheng J.X."/>
            <person name="Dai P.F."/>
            <person name="Guo W.B."/>
            <person name="Han X.H."/>
            <person name="Huang E.J."/>
            <person name="Li L.F."/>
            <person name="Wei W."/>
            <person name="Gao Y.C."/>
            <person name="Liu J.Z."/>
            <person name="Shao H.Z."/>
            <person name="Wang X."/>
            <person name="Wang C.C."/>
            <person name="Yang T.C."/>
            <person name="Huo Q.B."/>
            <person name="Li W."/>
            <person name="Chen H.Y."/>
            <person name="Chen S.E."/>
            <person name="Zhou L.G."/>
            <person name="Ni X.B."/>
            <person name="Tian J.H."/>
            <person name="Sheng Y."/>
            <person name="Liu T."/>
            <person name="Pan Y.S."/>
            <person name="Xia L.Y."/>
            <person name="Li J."/>
            <person name="Zhao F."/>
            <person name="Cao W.C."/>
        </authorList>
    </citation>
    <scope>NUCLEOTIDE SEQUENCE [LARGE SCALE GENOMIC DNA]</scope>
    <source>
        <strain evidence="2">HaeL-2018</strain>
    </source>
</reference>
<dbReference type="EMBL" id="JABSTR010000001">
    <property type="protein sequence ID" value="KAH9362515.1"/>
    <property type="molecule type" value="Genomic_DNA"/>
</dbReference>
<dbReference type="AlphaFoldDB" id="A0A9J6FHW6"/>
<dbReference type="Proteomes" id="UP000821853">
    <property type="component" value="Chromosome 1"/>
</dbReference>
<dbReference type="VEuPathDB" id="VectorBase:HLOH_048852"/>
<sequence length="301" mass="33196">MARASIAPNASATSRNGDEMVPPLKAVAVPSHLAPSTPEPLCSHAAMQVRQRGNEAGLRRSTAIQPARRNIMPGIVWERLYCVTMSRLGIDLMGRIGTATAGHHRPALLFQQLPRPATTVTTLPDLSSSIPQFDGLHSHSVNVWLDDVHRVQQLSLWDDATTHLIAASKLKGTARNWHLAFGNVYATWGTWSAAIKDTFSTELTLIEWQEQVMKGLREHILAAIAANRPPMVVDFITTCTSLNKSAQHLHAKLSQLPVLRSRRRNHFLSLCLRSFSSLTQNHHHHSPELATDQQEAANAAI</sequence>
<comment type="caution">
    <text evidence="2">The sequence shown here is derived from an EMBL/GenBank/DDBJ whole genome shotgun (WGS) entry which is preliminary data.</text>
</comment>
<protein>
    <recommendedName>
        <fullName evidence="4">Retrotransposon gag domain-containing protein</fullName>
    </recommendedName>
</protein>
<gene>
    <name evidence="2" type="ORF">HPB48_015571</name>
</gene>
<keyword evidence="3" id="KW-1185">Reference proteome</keyword>